<evidence type="ECO:0000313" key="3">
    <source>
        <dbReference type="Proteomes" id="UP001057291"/>
    </source>
</evidence>
<sequence length="252" mass="27538">MRGAHEIRQILLITDGCSNQGGDPVQIARMGKNYGVTVNVIGILNSGSSRWQGEREVYGIAEASGGMCRIVEIQELAGTMQMMTQQSMQMAIQRVVDRELLAILGGETNTLPPQKRIEVARLIQKVSDEVFLRLVLLLDVSASMDSKLPKVREAIHDLALSLDARAGEHEVAILTYPGTRGQLVTRVCDFCSFPDLNGLMNRLSAYGVTPTGPALQEAFHLFAETAGGIVRSSEESLMREDGKHGFFSSYIV</sequence>
<comment type="caution">
    <text evidence="2">The sequence shown here is derived from an EMBL/GenBank/DDBJ whole genome shotgun (WGS) entry which is preliminary data.</text>
</comment>
<dbReference type="Gene3D" id="3.40.50.410">
    <property type="entry name" value="von Willebrand factor, type A domain"/>
    <property type="match status" value="1"/>
</dbReference>
<reference evidence="2" key="1">
    <citation type="journal article" date="2023" name="Int. J. Syst. Evol. Microbiol.">
        <title>Collibacillus ludicampi gen. nov., sp. nov., a new soil bacterium of the family Alicyclobacillaceae.</title>
        <authorList>
            <person name="Jojima T."/>
            <person name="Ioku Y."/>
            <person name="Fukuta Y."/>
            <person name="Shirasaka N."/>
            <person name="Matsumura Y."/>
            <person name="Mori M."/>
        </authorList>
    </citation>
    <scope>NUCLEOTIDE SEQUENCE</scope>
    <source>
        <strain evidence="2">TP075</strain>
    </source>
</reference>
<protein>
    <recommendedName>
        <fullName evidence="1">VWFA domain-containing protein</fullName>
    </recommendedName>
</protein>
<evidence type="ECO:0000259" key="1">
    <source>
        <dbReference type="PROSITE" id="PS50234"/>
    </source>
</evidence>
<feature type="domain" description="VWFA" evidence="1">
    <location>
        <begin position="1"/>
        <end position="95"/>
    </location>
</feature>
<feature type="domain" description="VWFA" evidence="1">
    <location>
        <begin position="133"/>
        <end position="243"/>
    </location>
</feature>
<dbReference type="Proteomes" id="UP001057291">
    <property type="component" value="Unassembled WGS sequence"/>
</dbReference>
<dbReference type="Pfam" id="PF00092">
    <property type="entry name" value="VWA"/>
    <property type="match status" value="1"/>
</dbReference>
<name>A0AAV4LE00_9BACL</name>
<dbReference type="RefSeq" id="WP_282199207.1">
    <property type="nucleotide sequence ID" value="NZ_BOQE01000001.1"/>
</dbReference>
<dbReference type="InterPro" id="IPR036465">
    <property type="entry name" value="vWFA_dom_sf"/>
</dbReference>
<dbReference type="InterPro" id="IPR002035">
    <property type="entry name" value="VWF_A"/>
</dbReference>
<accession>A0AAV4LE00</accession>
<dbReference type="SUPFAM" id="SSF53300">
    <property type="entry name" value="vWA-like"/>
    <property type="match status" value="2"/>
</dbReference>
<dbReference type="EMBL" id="BOQE01000001">
    <property type="protein sequence ID" value="GIM46064.1"/>
    <property type="molecule type" value="Genomic_DNA"/>
</dbReference>
<organism evidence="2 3">
    <name type="scientific">Collibacillus ludicampi</name>
    <dbReference type="NCBI Taxonomy" id="2771369"/>
    <lineage>
        <taxon>Bacteria</taxon>
        <taxon>Bacillati</taxon>
        <taxon>Bacillota</taxon>
        <taxon>Bacilli</taxon>
        <taxon>Bacillales</taxon>
        <taxon>Alicyclobacillaceae</taxon>
        <taxon>Collibacillus</taxon>
    </lineage>
</organism>
<dbReference type="PROSITE" id="PS50234">
    <property type="entry name" value="VWFA"/>
    <property type="match status" value="2"/>
</dbReference>
<keyword evidence="3" id="KW-1185">Reference proteome</keyword>
<dbReference type="CDD" id="cd00198">
    <property type="entry name" value="vWFA"/>
    <property type="match status" value="1"/>
</dbReference>
<dbReference type="AlphaFoldDB" id="A0AAV4LE00"/>
<proteinExistence type="predicted"/>
<gene>
    <name evidence="2" type="primary">yabS</name>
    <name evidence="2" type="ORF">DNHGIG_16130</name>
</gene>
<evidence type="ECO:0000313" key="2">
    <source>
        <dbReference type="EMBL" id="GIM46064.1"/>
    </source>
</evidence>